<keyword evidence="2" id="KW-0812">Transmembrane</keyword>
<dbReference type="AlphaFoldDB" id="A0A0B7H0X2"/>
<keyword evidence="3" id="KW-0732">Signal</keyword>
<evidence type="ECO:0000313" key="6">
    <source>
        <dbReference type="Proteomes" id="UP000042527"/>
    </source>
</evidence>
<feature type="chain" id="PRO_5002115660" description="TPM domain-containing protein" evidence="3">
    <location>
        <begin position="20"/>
        <end position="270"/>
    </location>
</feature>
<dbReference type="Gene3D" id="3.10.310.50">
    <property type="match status" value="1"/>
</dbReference>
<evidence type="ECO:0000259" key="4">
    <source>
        <dbReference type="Pfam" id="PF04536"/>
    </source>
</evidence>
<organism evidence="5 6">
    <name type="scientific">Treponema phagedenis</name>
    <dbReference type="NCBI Taxonomy" id="162"/>
    <lineage>
        <taxon>Bacteria</taxon>
        <taxon>Pseudomonadati</taxon>
        <taxon>Spirochaetota</taxon>
        <taxon>Spirochaetia</taxon>
        <taxon>Spirochaetales</taxon>
        <taxon>Treponemataceae</taxon>
        <taxon>Treponema</taxon>
    </lineage>
</organism>
<dbReference type="PANTHER" id="PTHR30373:SF2">
    <property type="entry name" value="UPF0603 PROTEIN YGCG"/>
    <property type="match status" value="1"/>
</dbReference>
<evidence type="ECO:0000256" key="1">
    <source>
        <dbReference type="SAM" id="MobiDB-lite"/>
    </source>
</evidence>
<evidence type="ECO:0000256" key="2">
    <source>
        <dbReference type="SAM" id="Phobius"/>
    </source>
</evidence>
<evidence type="ECO:0000313" key="5">
    <source>
        <dbReference type="EMBL" id="CEM62571.1"/>
    </source>
</evidence>
<feature type="compositionally biased region" description="Low complexity" evidence="1">
    <location>
        <begin position="225"/>
        <end position="254"/>
    </location>
</feature>
<accession>A0A0B7H0X2</accession>
<dbReference type="RefSeq" id="WP_044634857.1">
    <property type="nucleotide sequence ID" value="NZ_CDNC01000034.1"/>
</dbReference>
<proteinExistence type="predicted"/>
<feature type="transmembrane region" description="Helical" evidence="2">
    <location>
        <begin position="178"/>
        <end position="197"/>
    </location>
</feature>
<dbReference type="Pfam" id="PF04536">
    <property type="entry name" value="TPM_phosphatase"/>
    <property type="match status" value="1"/>
</dbReference>
<feature type="compositionally biased region" description="Gly residues" evidence="1">
    <location>
        <begin position="255"/>
        <end position="270"/>
    </location>
</feature>
<reference evidence="6" key="1">
    <citation type="submission" date="2015-01" db="EMBL/GenBank/DDBJ databases">
        <authorList>
            <person name="Manzoor Shahid"/>
            <person name="Zubair Saima"/>
        </authorList>
    </citation>
    <scope>NUCLEOTIDE SEQUENCE [LARGE SCALE GENOMIC DNA]</scope>
    <source>
        <strain evidence="6">V1</strain>
    </source>
</reference>
<keyword evidence="2" id="KW-0472">Membrane</keyword>
<sequence length="270" mass="29005">MKKKIAVFVFFLLCFIAAALEVPPLKWPVTDTAGILTKDEHEKIYAFLRKTEANSSLQIAVLIIPALQGEVLENYSMRVAEKWKIGKKGKDSGVILLVSKNDRKIRIEVGYGLEGFITDAKASSIIRNVIAPQFRKEKYGEGIYQAVENIAGLALQDESLVSSIVNVEPAGKSSLTEIIFAIIFGVCAPIAVFILILRKILLGIDKYLAKKYPSTAGLSTEGRHYSSSSYSSSSYSSSSSSRSSYSSSSSRSSYSGGGGSFGGGGASGGW</sequence>
<feature type="signal peptide" evidence="3">
    <location>
        <begin position="1"/>
        <end position="19"/>
    </location>
</feature>
<evidence type="ECO:0000256" key="3">
    <source>
        <dbReference type="SAM" id="SignalP"/>
    </source>
</evidence>
<dbReference type="InterPro" id="IPR007621">
    <property type="entry name" value="TPM_dom"/>
</dbReference>
<dbReference type="Proteomes" id="UP000042527">
    <property type="component" value="Unassembled WGS sequence"/>
</dbReference>
<name>A0A0B7H0X2_TREPH</name>
<gene>
    <name evidence="5" type="ORF">TPHV1_40074</name>
</gene>
<dbReference type="EMBL" id="CDNC01000034">
    <property type="protein sequence ID" value="CEM62571.1"/>
    <property type="molecule type" value="Genomic_DNA"/>
</dbReference>
<keyword evidence="2" id="KW-1133">Transmembrane helix</keyword>
<feature type="domain" description="TPM" evidence="4">
    <location>
        <begin position="29"/>
        <end position="151"/>
    </location>
</feature>
<dbReference type="PANTHER" id="PTHR30373">
    <property type="entry name" value="UPF0603 PROTEIN YGCG"/>
    <property type="match status" value="1"/>
</dbReference>
<keyword evidence="6" id="KW-1185">Reference proteome</keyword>
<dbReference type="OrthoDB" id="9810918at2"/>
<protein>
    <recommendedName>
        <fullName evidence="4">TPM domain-containing protein</fullName>
    </recommendedName>
</protein>
<feature type="region of interest" description="Disordered" evidence="1">
    <location>
        <begin position="218"/>
        <end position="270"/>
    </location>
</feature>